<dbReference type="Proteomes" id="UP000009875">
    <property type="component" value="Unassembled WGS sequence"/>
</dbReference>
<dbReference type="AlphaFoldDB" id="K9E7C3"/>
<keyword evidence="5" id="KW-1185">Reference proteome</keyword>
<dbReference type="EMBL" id="AGXA01000026">
    <property type="protein sequence ID" value="EKU93084.1"/>
    <property type="molecule type" value="Genomic_DNA"/>
</dbReference>
<dbReference type="Pfam" id="PF12850">
    <property type="entry name" value="Metallophos_2"/>
    <property type="match status" value="1"/>
</dbReference>
<reference evidence="4 5" key="1">
    <citation type="submission" date="2012-09" db="EMBL/GenBank/DDBJ databases">
        <title>The Genome Sequence of Alloiococcus otitis ATCC 51267.</title>
        <authorList>
            <consortium name="The Broad Institute Genome Sequencing Platform"/>
            <person name="Earl A."/>
            <person name="Ward D."/>
            <person name="Feldgarden M."/>
            <person name="Gevers D."/>
            <person name="Huys G."/>
            <person name="Walker B."/>
            <person name="Young S.K."/>
            <person name="Zeng Q."/>
            <person name="Gargeya S."/>
            <person name="Fitzgerald M."/>
            <person name="Haas B."/>
            <person name="Abouelleil A."/>
            <person name="Alvarado L."/>
            <person name="Arachchi H.M."/>
            <person name="Berlin A.M."/>
            <person name="Chapman S.B."/>
            <person name="Goldberg J."/>
            <person name="Griggs A."/>
            <person name="Gujja S."/>
            <person name="Hansen M."/>
            <person name="Howarth C."/>
            <person name="Imamovic A."/>
            <person name="Larimer J."/>
            <person name="McCowen C."/>
            <person name="Montmayeur A."/>
            <person name="Murphy C."/>
            <person name="Neiman D."/>
            <person name="Pearson M."/>
            <person name="Priest M."/>
            <person name="Roberts A."/>
            <person name="Saif S."/>
            <person name="Shea T."/>
            <person name="Sisk P."/>
            <person name="Sykes S."/>
            <person name="Wortman J."/>
            <person name="Nusbaum C."/>
            <person name="Birren B."/>
        </authorList>
    </citation>
    <scope>NUCLEOTIDE SEQUENCE [LARGE SCALE GENOMIC DNA]</scope>
    <source>
        <strain evidence="4 5">ATCC 51267</strain>
    </source>
</reference>
<dbReference type="eggNOG" id="COG0622">
    <property type="taxonomic scope" value="Bacteria"/>
</dbReference>
<dbReference type="GO" id="GO:0016787">
    <property type="term" value="F:hydrolase activity"/>
    <property type="evidence" value="ECO:0007669"/>
    <property type="project" value="UniProtKB-UniRule"/>
</dbReference>
<evidence type="ECO:0000313" key="5">
    <source>
        <dbReference type="Proteomes" id="UP000009875"/>
    </source>
</evidence>
<gene>
    <name evidence="4" type="ORF">HMPREF9698_01211</name>
</gene>
<name>K9E7C3_9LACT</name>
<dbReference type="InterPro" id="IPR024654">
    <property type="entry name" value="Calcineurin-like_PHP_lpxH"/>
</dbReference>
<dbReference type="SUPFAM" id="SSF56300">
    <property type="entry name" value="Metallo-dependent phosphatases"/>
    <property type="match status" value="1"/>
</dbReference>
<protein>
    <recommendedName>
        <fullName evidence="2">Phosphoesterase</fullName>
        <ecNumber evidence="2">3.1.4.-</ecNumber>
    </recommendedName>
</protein>
<dbReference type="InterPro" id="IPR000979">
    <property type="entry name" value="Phosphodiesterase_MJ0936/Vps29"/>
</dbReference>
<dbReference type="OrthoDB" id="9800565at2"/>
<dbReference type="EC" id="3.1.4.-" evidence="2"/>
<comment type="similarity">
    <text evidence="1 2">Belongs to the metallophosphoesterase superfamily. YfcE family.</text>
</comment>
<feature type="domain" description="Calcineurin-like phosphoesterase" evidence="3">
    <location>
        <begin position="1"/>
        <end position="147"/>
    </location>
</feature>
<dbReference type="STRING" id="883081.HMPREF9698_01211"/>
<evidence type="ECO:0000259" key="3">
    <source>
        <dbReference type="Pfam" id="PF12850"/>
    </source>
</evidence>
<keyword evidence="2" id="KW-0479">Metal-binding</keyword>
<comment type="caution">
    <text evidence="4">The sequence shown here is derived from an EMBL/GenBank/DDBJ whole genome shotgun (WGS) entry which is preliminary data.</text>
</comment>
<comment type="cofactor">
    <cofactor evidence="2">
        <name>a divalent metal cation</name>
        <dbReference type="ChEBI" id="CHEBI:60240"/>
    </cofactor>
</comment>
<organism evidence="4 5">
    <name type="scientific">Alloiococcus otitis ATCC 51267</name>
    <dbReference type="NCBI Taxonomy" id="883081"/>
    <lineage>
        <taxon>Bacteria</taxon>
        <taxon>Bacillati</taxon>
        <taxon>Bacillota</taxon>
        <taxon>Bacilli</taxon>
        <taxon>Lactobacillales</taxon>
        <taxon>Carnobacteriaceae</taxon>
        <taxon>Alloiococcus</taxon>
    </lineage>
</organism>
<accession>K9E7C3</accession>
<evidence type="ECO:0000256" key="1">
    <source>
        <dbReference type="ARBA" id="ARBA00008950"/>
    </source>
</evidence>
<dbReference type="Gene3D" id="3.60.21.10">
    <property type="match status" value="1"/>
</dbReference>
<dbReference type="PANTHER" id="PTHR11124">
    <property type="entry name" value="VACUOLAR SORTING PROTEIN VPS29"/>
    <property type="match status" value="1"/>
</dbReference>
<evidence type="ECO:0000256" key="2">
    <source>
        <dbReference type="RuleBase" id="RU362039"/>
    </source>
</evidence>
<dbReference type="HOGENOM" id="CLU_063749_2_0_9"/>
<evidence type="ECO:0000313" key="4">
    <source>
        <dbReference type="EMBL" id="EKU93084.1"/>
    </source>
</evidence>
<sequence>MKILAISDNHGDETILEQVLSIHETEVDSFIHCGDSELSDVHPLWQQYSVVKGNTDFGQDLKDGQVDKVDGRCFFITHGHLYDVKRSRKTLAKAAKEAGAQFAFYGHTHIPKVETIDGVHVINPGSISLPKGEFPHGTYCILDIKDDQTSVTYYTRDHQPVPELSQTLA</sequence>
<dbReference type="RefSeq" id="WP_003778760.1">
    <property type="nucleotide sequence ID" value="NZ_JH992961.1"/>
</dbReference>
<proteinExistence type="inferred from homology"/>
<dbReference type="NCBIfam" id="TIGR00040">
    <property type="entry name" value="yfcE"/>
    <property type="match status" value="1"/>
</dbReference>
<dbReference type="PATRIC" id="fig|883081.3.peg.1390"/>
<dbReference type="InterPro" id="IPR029052">
    <property type="entry name" value="Metallo-depent_PP-like"/>
</dbReference>
<dbReference type="GO" id="GO:0046872">
    <property type="term" value="F:metal ion binding"/>
    <property type="evidence" value="ECO:0007669"/>
    <property type="project" value="UniProtKB-KW"/>
</dbReference>